<dbReference type="CDD" id="cd06583">
    <property type="entry name" value="PGRP"/>
    <property type="match status" value="1"/>
</dbReference>
<dbReference type="PANTHER" id="PTHR11022">
    <property type="entry name" value="PEPTIDOGLYCAN RECOGNITION PROTEIN"/>
    <property type="match status" value="1"/>
</dbReference>
<organism evidence="6 7">
    <name type="scientific">Diaphorina citri</name>
    <name type="common">Asian citrus psyllid</name>
    <dbReference type="NCBI Taxonomy" id="121845"/>
    <lineage>
        <taxon>Eukaryota</taxon>
        <taxon>Metazoa</taxon>
        <taxon>Ecdysozoa</taxon>
        <taxon>Arthropoda</taxon>
        <taxon>Hexapoda</taxon>
        <taxon>Insecta</taxon>
        <taxon>Pterygota</taxon>
        <taxon>Neoptera</taxon>
        <taxon>Paraneoptera</taxon>
        <taxon>Hemiptera</taxon>
        <taxon>Sternorrhyncha</taxon>
        <taxon>Psylloidea</taxon>
        <taxon>Psyllidae</taxon>
        <taxon>Diaphorininae</taxon>
        <taxon>Diaphorina</taxon>
    </lineage>
</organism>
<feature type="region of interest" description="Disordered" evidence="4">
    <location>
        <begin position="210"/>
        <end position="293"/>
    </location>
</feature>
<name>A0A3Q0IVD0_DIACI</name>
<dbReference type="RefSeq" id="XP_026678320.1">
    <property type="nucleotide sequence ID" value="XM_026822519.1"/>
</dbReference>
<keyword evidence="6" id="KW-1185">Reference proteome</keyword>
<dbReference type="InterPro" id="IPR036505">
    <property type="entry name" value="Amidase/PGRP_sf"/>
</dbReference>
<gene>
    <name evidence="7" type="primary">LOC103507731</name>
</gene>
<evidence type="ECO:0000256" key="4">
    <source>
        <dbReference type="SAM" id="MobiDB-lite"/>
    </source>
</evidence>
<evidence type="ECO:0000256" key="3">
    <source>
        <dbReference type="ARBA" id="ARBA00022859"/>
    </source>
</evidence>
<evidence type="ECO:0000313" key="7">
    <source>
        <dbReference type="RefSeq" id="XP_026678320.1"/>
    </source>
</evidence>
<dbReference type="PaxDb" id="121845-A0A3Q0IVD0"/>
<comment type="similarity">
    <text evidence="1">Belongs to the N-acetylmuramoyl-L-alanine amidase 2 family.</text>
</comment>
<dbReference type="STRING" id="121845.A0A3Q0IVD0"/>
<dbReference type="GO" id="GO:0009253">
    <property type="term" value="P:peptidoglycan catabolic process"/>
    <property type="evidence" value="ECO:0007669"/>
    <property type="project" value="InterPro"/>
</dbReference>
<evidence type="ECO:0000256" key="1">
    <source>
        <dbReference type="ARBA" id="ARBA00007553"/>
    </source>
</evidence>
<dbReference type="Gene3D" id="3.40.80.10">
    <property type="entry name" value="Peptidoglycan recognition protein-like"/>
    <property type="match status" value="1"/>
</dbReference>
<dbReference type="GO" id="GO:0008270">
    <property type="term" value="F:zinc ion binding"/>
    <property type="evidence" value="ECO:0007669"/>
    <property type="project" value="InterPro"/>
</dbReference>
<evidence type="ECO:0000259" key="5">
    <source>
        <dbReference type="SMART" id="SM00701"/>
    </source>
</evidence>
<dbReference type="InterPro" id="IPR006619">
    <property type="entry name" value="PGRP_domain_met/bac"/>
</dbReference>
<dbReference type="SMART" id="SM00701">
    <property type="entry name" value="PGRP"/>
    <property type="match status" value="1"/>
</dbReference>
<dbReference type="InterPro" id="IPR015510">
    <property type="entry name" value="PGRP"/>
</dbReference>
<dbReference type="GO" id="GO:0008745">
    <property type="term" value="F:N-acetylmuramoyl-L-alanine amidase activity"/>
    <property type="evidence" value="ECO:0007669"/>
    <property type="project" value="InterPro"/>
</dbReference>
<evidence type="ECO:0000313" key="6">
    <source>
        <dbReference type="Proteomes" id="UP000079169"/>
    </source>
</evidence>
<dbReference type="InterPro" id="IPR002502">
    <property type="entry name" value="Amidase_domain"/>
</dbReference>
<proteinExistence type="inferred from homology"/>
<dbReference type="GO" id="GO:0045087">
    <property type="term" value="P:innate immune response"/>
    <property type="evidence" value="ECO:0007669"/>
    <property type="project" value="UniProtKB-KW"/>
</dbReference>
<dbReference type="AlphaFoldDB" id="A0A3Q0IVD0"/>
<keyword evidence="3" id="KW-0391">Immunity</keyword>
<feature type="domain" description="Peptidoglycan recognition protein family" evidence="5">
    <location>
        <begin position="77"/>
        <end position="205"/>
    </location>
</feature>
<reference evidence="7" key="1">
    <citation type="submission" date="2025-08" db="UniProtKB">
        <authorList>
            <consortium name="RefSeq"/>
        </authorList>
    </citation>
    <scope>IDENTIFICATION</scope>
</reference>
<keyword evidence="2" id="KW-0399">Innate immunity</keyword>
<evidence type="ECO:0000256" key="2">
    <source>
        <dbReference type="ARBA" id="ARBA00022588"/>
    </source>
</evidence>
<sequence>MDILVILQTALLYVIRGILEFLNQEGMRLAPGNISYVQNQVMDKLQDVDVLKNFSDQALLQNTVHGILLDKMVMVPEDIVPRASWKAAGPKSQKMKLAGPLKTVVVHHSNTGEAVVTPEDCMKHMKELQEHHMNKMNKNDIMFNFVLCGDGTVLEGTGWNVDTDHAPELGQKSLGVSFLGESTGEFLVGGDFSVLFQQDTHYKTGLNGRYSFRSSDTLQNRERPMPVINGGRGGGPAAGAGERRNSNQPEQRQTFRPPWVKDAGPQPLPMPSAPWVASKRNSLTPEQQDPHSKMESMNAMGILQILLRKFPTQAYICYQWHVSVVVHHSNTGGAVVTPEDCMKHMKELQEHQRNKMNKSDIMFK</sequence>
<dbReference type="KEGG" id="dci:103507731"/>
<accession>A0A3Q0IVD0</accession>
<dbReference type="SUPFAM" id="SSF55846">
    <property type="entry name" value="N-acetylmuramoyl-L-alanine amidase-like"/>
    <property type="match status" value="1"/>
</dbReference>
<dbReference type="GeneID" id="103507731"/>
<dbReference type="PANTHER" id="PTHR11022:SF41">
    <property type="entry name" value="PEPTIDOGLYCAN-RECOGNITION PROTEIN LC-RELATED"/>
    <property type="match status" value="1"/>
</dbReference>
<dbReference type="Proteomes" id="UP000079169">
    <property type="component" value="Unplaced"/>
</dbReference>
<protein>
    <submittedName>
        <fullName evidence="7">Uncharacterized protein LOC103507731</fullName>
    </submittedName>
</protein>